<dbReference type="SMART" id="SM00185">
    <property type="entry name" value="ARM"/>
    <property type="match status" value="10"/>
</dbReference>
<dbReference type="Gene3D" id="1.25.10.10">
    <property type="entry name" value="Leucine-rich Repeat Variant"/>
    <property type="match status" value="4"/>
</dbReference>
<dbReference type="InterPro" id="IPR016024">
    <property type="entry name" value="ARM-type_fold"/>
</dbReference>
<keyword evidence="3" id="KW-1185">Reference proteome</keyword>
<accession>A0A0P1AQ90</accession>
<dbReference type="GeneID" id="36408267"/>
<dbReference type="InterPro" id="IPR011989">
    <property type="entry name" value="ARM-like"/>
</dbReference>
<dbReference type="OrthoDB" id="7537227at2759"/>
<dbReference type="OMA" id="CMLALSK"/>
<name>A0A0P1AQ90_PLAHL</name>
<evidence type="ECO:0000313" key="3">
    <source>
        <dbReference type="Proteomes" id="UP000054928"/>
    </source>
</evidence>
<dbReference type="SUPFAM" id="SSF48371">
    <property type="entry name" value="ARM repeat"/>
    <property type="match status" value="4"/>
</dbReference>
<dbReference type="Proteomes" id="UP000054928">
    <property type="component" value="Unassembled WGS sequence"/>
</dbReference>
<dbReference type="PANTHER" id="PTHR23315">
    <property type="entry name" value="U BOX DOMAIN-CONTAINING"/>
    <property type="match status" value="1"/>
</dbReference>
<dbReference type="EMBL" id="CCYD01000653">
    <property type="protein sequence ID" value="CEG42982.1"/>
    <property type="molecule type" value="Genomic_DNA"/>
</dbReference>
<reference evidence="3" key="1">
    <citation type="submission" date="2014-09" db="EMBL/GenBank/DDBJ databases">
        <authorList>
            <person name="Sharma Rahul"/>
            <person name="Thines Marco"/>
        </authorList>
    </citation>
    <scope>NUCLEOTIDE SEQUENCE [LARGE SCALE GENOMIC DNA]</scope>
</reference>
<feature type="region of interest" description="Disordered" evidence="1">
    <location>
        <begin position="1597"/>
        <end position="1616"/>
    </location>
</feature>
<evidence type="ECO:0000256" key="1">
    <source>
        <dbReference type="SAM" id="MobiDB-lite"/>
    </source>
</evidence>
<evidence type="ECO:0000313" key="2">
    <source>
        <dbReference type="EMBL" id="CEG42982.1"/>
    </source>
</evidence>
<proteinExistence type="predicted"/>
<organism evidence="2 3">
    <name type="scientific">Plasmopara halstedii</name>
    <name type="common">Downy mildew of sunflower</name>
    <dbReference type="NCBI Taxonomy" id="4781"/>
    <lineage>
        <taxon>Eukaryota</taxon>
        <taxon>Sar</taxon>
        <taxon>Stramenopiles</taxon>
        <taxon>Oomycota</taxon>
        <taxon>Peronosporomycetes</taxon>
        <taxon>Peronosporales</taxon>
        <taxon>Peronosporaceae</taxon>
        <taxon>Plasmopara</taxon>
    </lineage>
</organism>
<dbReference type="PANTHER" id="PTHR23315:SF7">
    <property type="entry name" value="U-BOX DOMAIN-CONTAINING PROTEIN 4"/>
    <property type="match status" value="1"/>
</dbReference>
<sequence>MSYRLSQNARNTKDLLEELERDKEFDVLREYLMRFELFPRQRDLAAAPIRFEELKELAKHWNLHRQRYFWKTNSTKEELARTLYHHINTKIIPLENGGGKSSQISAVESTALIPEPPPRHNPGSTSEVHRKRATIRPIPPDRVFRADSVFNGYKGDLFGQRGNYEDGMIYLSRFPKRAALFNTRGSGDSAVSDNHTITTLCSNDGQDKNDDMKQLSAENVDLLSGTTRETRLKQECAFSIYHFSTITGHEKKMVAEGCMLALSKLTVFEDLEVKRFCAASILNLLCESPLGSKMADEGMLMACLELAKVQHEEVRRHTSMALCRFSYERAGQLRLVQEGCVSAIVSMVNVPDVETKETCVKTLINIASSTSTTVAESVVHVLLKLATRTDVASVKFAAKAIANLSLLSGSRAKVLDDGVLDTVWQLVHRSSSIDDKDGETVGSIRKHLATALCNMSGISSNLERLNHARILECLVELLKFDKPQEVRELSAVTIANISSYPSSLNNLVLSEALSKLVEIATHQSSVFDCENTALCLSNMAATADSRAVLTRIGVVPLLLRFVEEDGGDPNFMAQQFAILTLCSLLTHSETCMELLQSNILAAIAKLANRTPHDRVRDLCANALSNASYNKTLQAALLHNDTIHIIVRLCRRKEDTDDESVSGMFSKPATPIGLGSSTVLTRSQECALVCLFNLSFVAASRASLGRSDVVSTLTRVFTRLPARVDEPSRQCAAILANLSFDVEACHRVMIDNGIRLIRRFMTAATASAVAAAASDVPVSASELAIVRETLRCCATACCNVAVDALDKTPVLDMLIELSGSTYKPTTLTCAIAFAKLTQNAKNRAQLARSAELYPALTLMMRCGIEDIQIYSAVALCNLAVEPPTAKPVGIRHVWKEGTVSDFIVNALLRINSDSTKEICARALFNLLTHEELRPMHIKDGVLYALVKLARLDSVAIRTLCVTALYNISCEPALVETLMELKVAQVITKLCEMEFSNQINYRKLAACLTNLASETTISSDKRPNDVSAISSVAVRLVESGALIALLVMCKRDDFSTRHACAAALCSLSAYDVNCEAIATLGLVDVLTNKLLSHAEDTNTSMERLQRQQNQYALNALCNISRYPALHDRIIDAAALPQTIRILAANLNQEDDAIVLICVQTLDNLTFHARHRQALITHKLVATLLCCAHTLRRSTQVGDVCAETIAVLCEDPLHWHELVDAGAVRVLRELLLDGETQSVASQAALRASVYALSQLVRCEKTGEMVLADGALDVVAHALDLKVDAANQNAIENRQELAERCAVIIRALSTQSDSVRLMLMLNARLVPLINTIVNTCSHGNYRQRAGQHVILAFYNLTSCRLSMDDVNEENAVETMQGLDTMVMNGVVPLLIRLSKDGGSDMAPACAVALAHVKHRIKERLAMSQVQKDRRFEQRELLEMDELMEDGVVTALLAMFELDTAGIQRVDRQAATMPPTLPVLRVATLEDWTFHAGNSTLPFERTLPVTWDFCDPANDELQYVPSEPQSFLSLLSPVVCASGATIQDKLYGHFEILKVSPEKCRLRLEDSRFAKLATAFIEPAESTTDGTTDLSDAIAMAIDEDDDQARSRAMDDDGNETRTPSFVNKKLTSRTLLARDASNSENSALSISPSSDNSVLGRVRKTTSTHAVTNHSSRALVQNNRTNLLGKSNSNRRFVHDRFKDTSSGVILPKII</sequence>
<dbReference type="InterPro" id="IPR000225">
    <property type="entry name" value="Armadillo"/>
</dbReference>
<protein>
    <submittedName>
        <fullName evidence="2">Armadillo-type fold</fullName>
    </submittedName>
</protein>
<dbReference type="RefSeq" id="XP_024579351.1">
    <property type="nucleotide sequence ID" value="XM_024728923.1"/>
</dbReference>